<keyword evidence="3" id="KW-1185">Reference proteome</keyword>
<evidence type="ECO:0000313" key="2">
    <source>
        <dbReference type="EMBL" id="GAQ90370.1"/>
    </source>
</evidence>
<dbReference type="InterPro" id="IPR007157">
    <property type="entry name" value="PspA_VIPP1"/>
</dbReference>
<dbReference type="PANTHER" id="PTHR31088">
    <property type="entry name" value="MEMBRANE-ASSOCIATED PROTEIN VIPP1, CHLOROPLASTIC"/>
    <property type="match status" value="1"/>
</dbReference>
<dbReference type="EMBL" id="DF237581">
    <property type="protein sequence ID" value="GAQ90370.1"/>
    <property type="molecule type" value="Genomic_DNA"/>
</dbReference>
<accession>A0A1Y1IHL7</accession>
<protein>
    <submittedName>
        <fullName evidence="2">Chloroplast membrane-associated 30 kD protein</fullName>
    </submittedName>
</protein>
<dbReference type="Proteomes" id="UP000054558">
    <property type="component" value="Unassembled WGS sequence"/>
</dbReference>
<name>A0A1Y1IHL7_KLENI</name>
<sequence length="398" mass="42698">MASSAVFMQAASARNLSVGVGVGQACAAGTRAHAQASSHLAPVLQLSGNSEAHRFTRVASIVRTSHRETSSAARHLVDPRRASDAAAAFAGGDYQRRRLRGTTSTKSSFLGSASALAEQSASDSSSGAAGRGGALTAEANLFARIYRIFVSTVTGAVKSQEDPAKLLDQAVIDMEDDLGKVKQATAAVVGAQRQLEQKYNGASQVARMWYDRARLALAKGEEDLARRALEMRKIEDDKARAFKDQLDKQSAIATKLVANTKLLEGKIKEAQSKKDSLKYRAEAAKATQSIQEMLGQIDTSKAIYAFGKLEEDVLRAEAKADALSDLVTSDMDAKFAALESDSAVEDDLQQLRDEMRGARALPAPKAAETGGKSVFWKEYVDPRVERELAELRGQMTAQ</sequence>
<organism evidence="2 3">
    <name type="scientific">Klebsormidium nitens</name>
    <name type="common">Green alga</name>
    <name type="synonym">Ulothrix nitens</name>
    <dbReference type="NCBI Taxonomy" id="105231"/>
    <lineage>
        <taxon>Eukaryota</taxon>
        <taxon>Viridiplantae</taxon>
        <taxon>Streptophyta</taxon>
        <taxon>Klebsormidiophyceae</taxon>
        <taxon>Klebsormidiales</taxon>
        <taxon>Klebsormidiaceae</taxon>
        <taxon>Klebsormidium</taxon>
    </lineage>
</organism>
<proteinExistence type="inferred from homology"/>
<gene>
    <name evidence="2" type="ORF">KFL_006320090</name>
</gene>
<reference evidence="2 3" key="1">
    <citation type="journal article" date="2014" name="Nat. Commun.">
        <title>Klebsormidium flaccidum genome reveals primary factors for plant terrestrial adaptation.</title>
        <authorList>
            <person name="Hori K."/>
            <person name="Maruyama F."/>
            <person name="Fujisawa T."/>
            <person name="Togashi T."/>
            <person name="Yamamoto N."/>
            <person name="Seo M."/>
            <person name="Sato S."/>
            <person name="Yamada T."/>
            <person name="Mori H."/>
            <person name="Tajima N."/>
            <person name="Moriyama T."/>
            <person name="Ikeuchi M."/>
            <person name="Watanabe M."/>
            <person name="Wada H."/>
            <person name="Kobayashi K."/>
            <person name="Saito M."/>
            <person name="Masuda T."/>
            <person name="Sasaki-Sekimoto Y."/>
            <person name="Mashiguchi K."/>
            <person name="Awai K."/>
            <person name="Shimojima M."/>
            <person name="Masuda S."/>
            <person name="Iwai M."/>
            <person name="Nobusawa T."/>
            <person name="Narise T."/>
            <person name="Kondo S."/>
            <person name="Saito H."/>
            <person name="Sato R."/>
            <person name="Murakawa M."/>
            <person name="Ihara Y."/>
            <person name="Oshima-Yamada Y."/>
            <person name="Ohtaka K."/>
            <person name="Satoh M."/>
            <person name="Sonobe K."/>
            <person name="Ishii M."/>
            <person name="Ohtani R."/>
            <person name="Kanamori-Sato M."/>
            <person name="Honoki R."/>
            <person name="Miyazaki D."/>
            <person name="Mochizuki H."/>
            <person name="Umetsu J."/>
            <person name="Higashi K."/>
            <person name="Shibata D."/>
            <person name="Kamiya Y."/>
            <person name="Sato N."/>
            <person name="Nakamura Y."/>
            <person name="Tabata S."/>
            <person name="Ida S."/>
            <person name="Kurokawa K."/>
            <person name="Ohta H."/>
        </authorList>
    </citation>
    <scope>NUCLEOTIDE SEQUENCE [LARGE SCALE GENOMIC DNA]</scope>
    <source>
        <strain evidence="2 3">NIES-2285</strain>
    </source>
</reference>
<dbReference type="OrthoDB" id="434485at2759"/>
<dbReference type="Pfam" id="PF04012">
    <property type="entry name" value="PspA_IM30"/>
    <property type="match status" value="1"/>
</dbReference>
<dbReference type="PANTHER" id="PTHR31088:SF6">
    <property type="entry name" value="PHAGE SHOCK PROTEIN A"/>
    <property type="match status" value="1"/>
</dbReference>
<dbReference type="OMA" id="EMQEDMM"/>
<evidence type="ECO:0000256" key="1">
    <source>
        <dbReference type="ARBA" id="ARBA00043985"/>
    </source>
</evidence>
<dbReference type="AlphaFoldDB" id="A0A1Y1IHL7"/>
<evidence type="ECO:0000313" key="3">
    <source>
        <dbReference type="Proteomes" id="UP000054558"/>
    </source>
</evidence>
<comment type="similarity">
    <text evidence="1">Belongs to the PspA/Vipp/IM30 family.</text>
</comment>